<dbReference type="Proteomes" id="UP001066276">
    <property type="component" value="Chromosome 5"/>
</dbReference>
<feature type="region of interest" description="Disordered" evidence="1">
    <location>
        <begin position="1"/>
        <end position="72"/>
    </location>
</feature>
<proteinExistence type="predicted"/>
<feature type="compositionally biased region" description="Basic and acidic residues" evidence="1">
    <location>
        <begin position="37"/>
        <end position="71"/>
    </location>
</feature>
<keyword evidence="3" id="KW-1185">Reference proteome</keyword>
<evidence type="ECO:0000313" key="3">
    <source>
        <dbReference type="Proteomes" id="UP001066276"/>
    </source>
</evidence>
<comment type="caution">
    <text evidence="2">The sequence shown here is derived from an EMBL/GenBank/DDBJ whole genome shotgun (WGS) entry which is preliminary data.</text>
</comment>
<sequence>MTPDFRIPGEENREDGLQPGAEEEDAEEPEETAGVEPKQDERSSGYPDVPREAVDPLEKERSKDTRRDRHVPGGAWLTKKRYFFIENQDIITKEADMDNGDGEVERG</sequence>
<dbReference type="EMBL" id="JANPWB010000009">
    <property type="protein sequence ID" value="KAJ1149762.1"/>
    <property type="molecule type" value="Genomic_DNA"/>
</dbReference>
<protein>
    <submittedName>
        <fullName evidence="2">Uncharacterized protein</fullName>
    </submittedName>
</protein>
<accession>A0AAV7RDS0</accession>
<name>A0AAV7RDS0_PLEWA</name>
<evidence type="ECO:0000313" key="2">
    <source>
        <dbReference type="EMBL" id="KAJ1149762.1"/>
    </source>
</evidence>
<reference evidence="2" key="1">
    <citation type="journal article" date="2022" name="bioRxiv">
        <title>Sequencing and chromosome-scale assembly of the giantPleurodeles waltlgenome.</title>
        <authorList>
            <person name="Brown T."/>
            <person name="Elewa A."/>
            <person name="Iarovenko S."/>
            <person name="Subramanian E."/>
            <person name="Araus A.J."/>
            <person name="Petzold A."/>
            <person name="Susuki M."/>
            <person name="Suzuki K.-i.T."/>
            <person name="Hayashi T."/>
            <person name="Toyoda A."/>
            <person name="Oliveira C."/>
            <person name="Osipova E."/>
            <person name="Leigh N.D."/>
            <person name="Simon A."/>
            <person name="Yun M.H."/>
        </authorList>
    </citation>
    <scope>NUCLEOTIDE SEQUENCE</scope>
    <source>
        <strain evidence="2">20211129_DDA</strain>
        <tissue evidence="2">Liver</tissue>
    </source>
</reference>
<organism evidence="2 3">
    <name type="scientific">Pleurodeles waltl</name>
    <name type="common">Iberian ribbed newt</name>
    <dbReference type="NCBI Taxonomy" id="8319"/>
    <lineage>
        <taxon>Eukaryota</taxon>
        <taxon>Metazoa</taxon>
        <taxon>Chordata</taxon>
        <taxon>Craniata</taxon>
        <taxon>Vertebrata</taxon>
        <taxon>Euteleostomi</taxon>
        <taxon>Amphibia</taxon>
        <taxon>Batrachia</taxon>
        <taxon>Caudata</taxon>
        <taxon>Salamandroidea</taxon>
        <taxon>Salamandridae</taxon>
        <taxon>Pleurodelinae</taxon>
        <taxon>Pleurodeles</taxon>
    </lineage>
</organism>
<evidence type="ECO:0000256" key="1">
    <source>
        <dbReference type="SAM" id="MobiDB-lite"/>
    </source>
</evidence>
<feature type="compositionally biased region" description="Basic and acidic residues" evidence="1">
    <location>
        <begin position="7"/>
        <end position="16"/>
    </location>
</feature>
<dbReference type="AlphaFoldDB" id="A0AAV7RDS0"/>
<feature type="compositionally biased region" description="Acidic residues" evidence="1">
    <location>
        <begin position="21"/>
        <end position="33"/>
    </location>
</feature>
<gene>
    <name evidence="2" type="ORF">NDU88_002567</name>
</gene>